<keyword evidence="7" id="KW-0963">Cytoplasm</keyword>
<dbReference type="InterPro" id="IPR036901">
    <property type="entry name" value="Asp/Orn_carbamoylTrfase_sf"/>
</dbReference>
<evidence type="ECO:0000313" key="12">
    <source>
        <dbReference type="Proteomes" id="UP000005710"/>
    </source>
</evidence>
<dbReference type="GO" id="GO:0019240">
    <property type="term" value="P:citrulline biosynthetic process"/>
    <property type="evidence" value="ECO:0007669"/>
    <property type="project" value="TreeGrafter"/>
</dbReference>
<feature type="domain" description="Aspartate/ornithine carbamoyltransferase carbamoyl-P binding" evidence="10">
    <location>
        <begin position="30"/>
        <end position="170"/>
    </location>
</feature>
<dbReference type="GO" id="GO:0004585">
    <property type="term" value="F:ornithine carbamoyltransferase activity"/>
    <property type="evidence" value="ECO:0007669"/>
    <property type="project" value="UniProtKB-UniRule"/>
</dbReference>
<evidence type="ECO:0000259" key="10">
    <source>
        <dbReference type="Pfam" id="PF02729"/>
    </source>
</evidence>
<dbReference type="PANTHER" id="PTHR45753">
    <property type="entry name" value="ORNITHINE CARBAMOYLTRANSFERASE, MITOCHONDRIAL"/>
    <property type="match status" value="1"/>
</dbReference>
<evidence type="ECO:0000256" key="1">
    <source>
        <dbReference type="ARBA" id="ARBA00004975"/>
    </source>
</evidence>
<feature type="binding site" evidence="7">
    <location>
        <position position="130"/>
    </location>
    <ligand>
        <name>carbamoyl phosphate</name>
        <dbReference type="ChEBI" id="CHEBI:58228"/>
    </ligand>
</feature>
<accession>K6Q080</accession>
<feature type="binding site" evidence="7">
    <location>
        <position position="106"/>
    </location>
    <ligand>
        <name>carbamoyl phosphate</name>
        <dbReference type="ChEBI" id="CHEBI:58228"/>
    </ligand>
</feature>
<evidence type="ECO:0000313" key="11">
    <source>
        <dbReference type="EMBL" id="EKP94294.1"/>
    </source>
</evidence>
<dbReference type="Pfam" id="PF02729">
    <property type="entry name" value="OTCace_N"/>
    <property type="match status" value="1"/>
</dbReference>
<dbReference type="STRING" id="867903.ThesuDRAFT_02027"/>
<feature type="domain" description="Aspartate/ornithine carbamoyltransferase Asp/Orn-binding" evidence="9">
    <location>
        <begin position="177"/>
        <end position="330"/>
    </location>
</feature>
<comment type="similarity">
    <text evidence="2 7">Belongs to the aspartate/ornithine carbamoyltransferase superfamily. OTCase family.</text>
</comment>
<dbReference type="PRINTS" id="PR00102">
    <property type="entry name" value="OTCASE"/>
</dbReference>
<dbReference type="InterPro" id="IPR024904">
    <property type="entry name" value="OTCase_ArgI"/>
</dbReference>
<feature type="binding site" evidence="7">
    <location>
        <position position="252"/>
    </location>
    <ligand>
        <name>L-ornithine</name>
        <dbReference type="ChEBI" id="CHEBI:46911"/>
    </ligand>
</feature>
<dbReference type="GO" id="GO:0042450">
    <property type="term" value="P:L-arginine biosynthetic process via ornithine"/>
    <property type="evidence" value="ECO:0007669"/>
    <property type="project" value="UniProtKB-UniRule"/>
</dbReference>
<evidence type="ECO:0000256" key="2">
    <source>
        <dbReference type="ARBA" id="ARBA00007805"/>
    </source>
</evidence>
<dbReference type="NCBIfam" id="NF001986">
    <property type="entry name" value="PRK00779.1"/>
    <property type="match status" value="1"/>
</dbReference>
<dbReference type="InterPro" id="IPR002292">
    <property type="entry name" value="Orn/put_carbamltrans"/>
</dbReference>
<dbReference type="PROSITE" id="PS00097">
    <property type="entry name" value="CARBAMOYLTRANSFERASE"/>
    <property type="match status" value="1"/>
</dbReference>
<reference evidence="11" key="2">
    <citation type="submission" date="2012-10" db="EMBL/GenBank/DDBJ databases">
        <title>Improved high-quality draft of Thermaerobacter subterraneus C21, DSM 13965.</title>
        <authorList>
            <consortium name="DOE Joint Genome Institute"/>
            <person name="Eisen J."/>
            <person name="Huntemann M."/>
            <person name="Wei C.-L."/>
            <person name="Han J."/>
            <person name="Detter J.C."/>
            <person name="Han C."/>
            <person name="Tapia R."/>
            <person name="Chen A."/>
            <person name="Kyrpides N."/>
            <person name="Mavromatis K."/>
            <person name="Markowitz V."/>
            <person name="Szeto E."/>
            <person name="Ivanova N."/>
            <person name="Mikhailova N."/>
            <person name="Ovchinnikova G."/>
            <person name="Pagani I."/>
            <person name="Pati A."/>
            <person name="Goodwin L."/>
            <person name="Nordberg H.P."/>
            <person name="Cantor M.N."/>
            <person name="Hua S.X."/>
            <person name="Woyke T."/>
            <person name="Eisen J."/>
            <person name="Klenk H.-P."/>
        </authorList>
    </citation>
    <scope>NUCLEOTIDE SEQUENCE [LARGE SCALE GENOMIC DNA]</scope>
    <source>
        <strain evidence="11">DSM 13965</strain>
    </source>
</reference>
<evidence type="ECO:0000256" key="7">
    <source>
        <dbReference type="HAMAP-Rule" id="MF_01109"/>
    </source>
</evidence>
<evidence type="ECO:0000256" key="3">
    <source>
        <dbReference type="ARBA" id="ARBA00013007"/>
    </source>
</evidence>
<keyword evidence="12" id="KW-1185">Reference proteome</keyword>
<dbReference type="FunFam" id="3.40.50.1370:FF:000008">
    <property type="entry name" value="Ornithine carbamoyltransferase"/>
    <property type="match status" value="1"/>
</dbReference>
<evidence type="ECO:0000256" key="6">
    <source>
        <dbReference type="ARBA" id="ARBA00048772"/>
    </source>
</evidence>
<feature type="binding site" evidence="7">
    <location>
        <position position="188"/>
    </location>
    <ligand>
        <name>L-ornithine</name>
        <dbReference type="ChEBI" id="CHEBI:46911"/>
    </ligand>
</feature>
<evidence type="ECO:0000256" key="8">
    <source>
        <dbReference type="SAM" id="MobiDB-lite"/>
    </source>
</evidence>
<dbReference type="Gene3D" id="3.40.50.1370">
    <property type="entry name" value="Aspartate/ornithine carbamoyltransferase"/>
    <property type="match status" value="2"/>
</dbReference>
<feature type="binding site" evidence="7">
    <location>
        <position position="320"/>
    </location>
    <ligand>
        <name>carbamoyl phosphate</name>
        <dbReference type="ChEBI" id="CHEBI:58228"/>
    </ligand>
</feature>
<reference evidence="11" key="1">
    <citation type="submission" date="2010-10" db="EMBL/GenBank/DDBJ databases">
        <authorList>
            <consortium name="US DOE Joint Genome Institute (JGI-PGF)"/>
            <person name="Lucas S."/>
            <person name="Copeland A."/>
            <person name="Lapidus A."/>
            <person name="Bruce D."/>
            <person name="Goodwin L."/>
            <person name="Pitluck S."/>
            <person name="Kyrpides N."/>
            <person name="Mavromatis K."/>
            <person name="Detter J.C."/>
            <person name="Han C."/>
            <person name="Land M."/>
            <person name="Hauser L."/>
            <person name="Markowitz V."/>
            <person name="Cheng J.-F."/>
            <person name="Hugenholtz P."/>
            <person name="Woyke T."/>
            <person name="Wu D."/>
            <person name="Pukall R."/>
            <person name="Wahrenburg C."/>
            <person name="Brambilla E."/>
            <person name="Klenk H.-P."/>
            <person name="Eisen J.A."/>
        </authorList>
    </citation>
    <scope>NUCLEOTIDE SEQUENCE [LARGE SCALE GENOMIC DNA]</scope>
    <source>
        <strain evidence="11">DSM 13965</strain>
    </source>
</reference>
<feature type="binding site" evidence="7">
    <location>
        <begin position="292"/>
        <end position="293"/>
    </location>
    <ligand>
        <name>carbamoyl phosphate</name>
        <dbReference type="ChEBI" id="CHEBI:58228"/>
    </ligand>
</feature>
<feature type="region of interest" description="Disordered" evidence="8">
    <location>
        <begin position="1"/>
        <end position="22"/>
    </location>
</feature>
<comment type="pathway">
    <text evidence="1">Amino-acid biosynthesis; L-arginine biosynthesis; L-arginine from L-ornithine and carbamoyl phosphate: step 1/3.</text>
</comment>
<dbReference type="InterPro" id="IPR006131">
    <property type="entry name" value="Asp_carbamoyltransf_Asp/Orn-bd"/>
</dbReference>
<dbReference type="eggNOG" id="COG0078">
    <property type="taxonomic scope" value="Bacteria"/>
</dbReference>
<feature type="binding site" evidence="7">
    <location>
        <begin position="256"/>
        <end position="257"/>
    </location>
    <ligand>
        <name>L-ornithine</name>
        <dbReference type="ChEBI" id="CHEBI:46911"/>
    </ligand>
</feature>
<dbReference type="InterPro" id="IPR006130">
    <property type="entry name" value="Asp/Orn_carbamoylTrfase"/>
</dbReference>
<dbReference type="GO" id="GO:0016597">
    <property type="term" value="F:amino acid binding"/>
    <property type="evidence" value="ECO:0007669"/>
    <property type="project" value="InterPro"/>
</dbReference>
<feature type="binding site" evidence="7">
    <location>
        <begin position="157"/>
        <end position="160"/>
    </location>
    <ligand>
        <name>carbamoyl phosphate</name>
        <dbReference type="ChEBI" id="CHEBI:58228"/>
    </ligand>
</feature>
<comment type="caution">
    <text evidence="11">The sequence shown here is derived from an EMBL/GenBank/DDBJ whole genome shotgun (WGS) entry which is preliminary data.</text>
</comment>
<dbReference type="Pfam" id="PF00185">
    <property type="entry name" value="OTCace"/>
    <property type="match status" value="1"/>
</dbReference>
<evidence type="ECO:0000256" key="4">
    <source>
        <dbReference type="ARBA" id="ARBA00016634"/>
    </source>
</evidence>
<dbReference type="HAMAP" id="MF_01109">
    <property type="entry name" value="OTCase"/>
    <property type="match status" value="1"/>
</dbReference>
<dbReference type="Proteomes" id="UP000005710">
    <property type="component" value="Unassembled WGS sequence"/>
</dbReference>
<sequence>MNPWTKAGGAGPLAMPAPGTPQPVPALAGRDFLTLGDFTPDELVGLLDLAAALKQDWQAGRGGEPLYGKTLAMIFEKPSTRTRVSFEVGMQQLGGRVLNLSPRELQLSRGETLADTARVLSRYVDALMVRAYSHATVEELAAAATIPVINGLTDLYHPCQVMADLLTIREHKGRLRGIRVAYVGDSNNVAHTWLLGAALLGLHLRLACPPGYEPHPEILALAASLARGTGATVEVGHDPVTAVRGADVVYTDVWTSMGQEGEEEDRRRAFAPYQVNAQLVAHAAPDYIFMHCLPAHRGEEVTSGVLDGPHSVVWDQAENRLHAQKAILLALLA</sequence>
<dbReference type="EC" id="2.1.3.3" evidence="3 7"/>
<dbReference type="PRINTS" id="PR00100">
    <property type="entry name" value="AOTCASE"/>
</dbReference>
<dbReference type="InterPro" id="IPR006132">
    <property type="entry name" value="Asp/Orn_carbamoyltranf_P-bd"/>
</dbReference>
<dbReference type="PANTHER" id="PTHR45753:SF3">
    <property type="entry name" value="ORNITHINE TRANSCARBAMYLASE, MITOCHONDRIAL"/>
    <property type="match status" value="1"/>
</dbReference>
<keyword evidence="5 7" id="KW-0808">Transferase</keyword>
<comment type="subcellular location">
    <subcellularLocation>
        <location evidence="7">Cytoplasm</location>
    </subcellularLocation>
</comment>
<dbReference type="AlphaFoldDB" id="K6Q080"/>
<protein>
    <recommendedName>
        <fullName evidence="4 7">Ornithine carbamoyltransferase</fullName>
        <shortName evidence="7">OTCase</shortName>
        <ecNumber evidence="3 7">2.1.3.3</ecNumber>
    </recommendedName>
</protein>
<dbReference type="GO" id="GO:0005737">
    <property type="term" value="C:cytoplasm"/>
    <property type="evidence" value="ECO:0007669"/>
    <property type="project" value="UniProtKB-SubCell"/>
</dbReference>
<name>K6Q080_9FIRM</name>
<organism evidence="11 12">
    <name type="scientific">Thermaerobacter subterraneus DSM 13965</name>
    <dbReference type="NCBI Taxonomy" id="867903"/>
    <lineage>
        <taxon>Bacteria</taxon>
        <taxon>Bacillati</taxon>
        <taxon>Bacillota</taxon>
        <taxon>Clostridia</taxon>
        <taxon>Eubacteriales</taxon>
        <taxon>Clostridiales Family XVII. Incertae Sedis</taxon>
        <taxon>Thermaerobacter</taxon>
    </lineage>
</organism>
<gene>
    <name evidence="11" type="ORF">ThesuDRAFT_02027</name>
</gene>
<evidence type="ECO:0000256" key="5">
    <source>
        <dbReference type="ARBA" id="ARBA00022679"/>
    </source>
</evidence>
<dbReference type="RefSeq" id="WP_006904308.1">
    <property type="nucleotide sequence ID" value="NZ_JH976535.1"/>
</dbReference>
<dbReference type="SUPFAM" id="SSF53671">
    <property type="entry name" value="Aspartate/ornithine carbamoyltransferase"/>
    <property type="match status" value="1"/>
</dbReference>
<dbReference type="EMBL" id="AENY02000003">
    <property type="protein sequence ID" value="EKP94294.1"/>
    <property type="molecule type" value="Genomic_DNA"/>
</dbReference>
<evidence type="ECO:0000259" key="9">
    <source>
        <dbReference type="Pfam" id="PF00185"/>
    </source>
</evidence>
<feature type="binding site" evidence="7">
    <location>
        <begin position="79"/>
        <end position="82"/>
    </location>
    <ligand>
        <name>carbamoyl phosphate</name>
        <dbReference type="ChEBI" id="CHEBI:58228"/>
    </ligand>
</feature>
<proteinExistence type="inferred from homology"/>
<dbReference type="HOGENOM" id="CLU_043846_3_2_9"/>
<dbReference type="NCBIfam" id="TIGR00658">
    <property type="entry name" value="orni_carb_tr"/>
    <property type="match status" value="1"/>
</dbReference>
<comment type="catalytic activity">
    <reaction evidence="6 7">
        <text>carbamoyl phosphate + L-ornithine = L-citrulline + phosphate + H(+)</text>
        <dbReference type="Rhea" id="RHEA:19513"/>
        <dbReference type="ChEBI" id="CHEBI:15378"/>
        <dbReference type="ChEBI" id="CHEBI:43474"/>
        <dbReference type="ChEBI" id="CHEBI:46911"/>
        <dbReference type="ChEBI" id="CHEBI:57743"/>
        <dbReference type="ChEBI" id="CHEBI:58228"/>
        <dbReference type="EC" id="2.1.3.3"/>
    </reaction>
</comment>